<dbReference type="RefSeq" id="WP_103915433.1">
    <property type="nucleotide sequence ID" value="NZ_FNUV01000003.1"/>
</dbReference>
<dbReference type="InterPro" id="IPR036869">
    <property type="entry name" value="J_dom_sf"/>
</dbReference>
<dbReference type="EMBL" id="FNUV01000003">
    <property type="protein sequence ID" value="SEF69983.1"/>
    <property type="molecule type" value="Genomic_DNA"/>
</dbReference>
<reference evidence="2 3" key="1">
    <citation type="submission" date="2016-10" db="EMBL/GenBank/DDBJ databases">
        <authorList>
            <person name="de Groot N.N."/>
        </authorList>
    </citation>
    <scope>NUCLEOTIDE SEQUENCE [LARGE SCALE GENOMIC DNA]</scope>
    <source>
        <strain evidence="2 3">AR32</strain>
    </source>
</reference>
<dbReference type="SUPFAM" id="SSF49493">
    <property type="entry name" value="HSP40/DnaJ peptide-binding domain"/>
    <property type="match status" value="1"/>
</dbReference>
<dbReference type="Proteomes" id="UP000236735">
    <property type="component" value="Unassembled WGS sequence"/>
</dbReference>
<accession>A0A1H5U4J9</accession>
<dbReference type="Gene3D" id="2.60.260.20">
    <property type="entry name" value="Urease metallochaperone UreE, N-terminal domain"/>
    <property type="match status" value="1"/>
</dbReference>
<evidence type="ECO:0000259" key="1">
    <source>
        <dbReference type="PROSITE" id="PS50076"/>
    </source>
</evidence>
<keyword evidence="2" id="KW-0238">DNA-binding</keyword>
<dbReference type="FunFam" id="2.60.260.20:FF:000013">
    <property type="entry name" value="DnaJ subfamily B member 11"/>
    <property type="match status" value="1"/>
</dbReference>
<dbReference type="PROSITE" id="PS50076">
    <property type="entry name" value="DNAJ_2"/>
    <property type="match status" value="1"/>
</dbReference>
<protein>
    <submittedName>
        <fullName evidence="2">Curved DNA-binding protein</fullName>
    </submittedName>
</protein>
<dbReference type="GO" id="GO:0042026">
    <property type="term" value="P:protein refolding"/>
    <property type="evidence" value="ECO:0007669"/>
    <property type="project" value="TreeGrafter"/>
</dbReference>
<dbReference type="PRINTS" id="PR00625">
    <property type="entry name" value="JDOMAIN"/>
</dbReference>
<dbReference type="Pfam" id="PF01556">
    <property type="entry name" value="DnaJ_C"/>
    <property type="match status" value="1"/>
</dbReference>
<evidence type="ECO:0000313" key="2">
    <source>
        <dbReference type="EMBL" id="SEF69983.1"/>
    </source>
</evidence>
<dbReference type="InterPro" id="IPR002939">
    <property type="entry name" value="DnaJ_C"/>
</dbReference>
<dbReference type="GO" id="GO:0003677">
    <property type="term" value="F:DNA binding"/>
    <property type="evidence" value="ECO:0007669"/>
    <property type="project" value="UniProtKB-KW"/>
</dbReference>
<evidence type="ECO:0000313" key="3">
    <source>
        <dbReference type="Proteomes" id="UP000236735"/>
    </source>
</evidence>
<gene>
    <name evidence="2" type="ORF">SAMN05216354_1239</name>
</gene>
<sequence length="235" mass="25627">MAFIDYYKILGVDKTIAQKDVKKAYLKRAKQFHPDLHPDDPKAQAKFQALQEAYDVIGDPEKRAKYDQYGEQWRQADAFGAGGYGGGQAGGNPFGGFDFSSFSGGGGFSDFFENLFGRKGHQGGGFGGFHGFSSGGSGFGRQPRTYSGEMNANVSIDLYTALLGGEVMLTLSNGQKVKMKIKPETQPGTKVRLRGKGYDRGDGTFGDLIITYQVKLPTNLTEQQKELLRQMKGTS</sequence>
<dbReference type="GO" id="GO:0005737">
    <property type="term" value="C:cytoplasm"/>
    <property type="evidence" value="ECO:0007669"/>
    <property type="project" value="TreeGrafter"/>
</dbReference>
<proteinExistence type="predicted"/>
<dbReference type="GO" id="GO:0051082">
    <property type="term" value="F:unfolded protein binding"/>
    <property type="evidence" value="ECO:0007669"/>
    <property type="project" value="InterPro"/>
</dbReference>
<dbReference type="PANTHER" id="PTHR43096:SF10">
    <property type="entry name" value="CHAPERONE PROTEIN DNAJ A6, CHLOROPLASTIC"/>
    <property type="match status" value="1"/>
</dbReference>
<name>A0A1H5U4J9_XYLRU</name>
<dbReference type="Pfam" id="PF00226">
    <property type="entry name" value="DnaJ"/>
    <property type="match status" value="1"/>
</dbReference>
<dbReference type="SUPFAM" id="SSF46565">
    <property type="entry name" value="Chaperone J-domain"/>
    <property type="match status" value="1"/>
</dbReference>
<feature type="domain" description="J" evidence="1">
    <location>
        <begin position="5"/>
        <end position="70"/>
    </location>
</feature>
<organism evidence="2 3">
    <name type="scientific">Xylanibacter ruminicola</name>
    <name type="common">Prevotella ruminicola</name>
    <dbReference type="NCBI Taxonomy" id="839"/>
    <lineage>
        <taxon>Bacteria</taxon>
        <taxon>Pseudomonadati</taxon>
        <taxon>Bacteroidota</taxon>
        <taxon>Bacteroidia</taxon>
        <taxon>Bacteroidales</taxon>
        <taxon>Prevotellaceae</taxon>
        <taxon>Xylanibacter</taxon>
    </lineage>
</organism>
<dbReference type="CDD" id="cd06257">
    <property type="entry name" value="DnaJ"/>
    <property type="match status" value="1"/>
</dbReference>
<dbReference type="PANTHER" id="PTHR43096">
    <property type="entry name" value="DNAJ HOMOLOG 1, MITOCHONDRIAL-RELATED"/>
    <property type="match status" value="1"/>
</dbReference>
<dbReference type="InterPro" id="IPR008971">
    <property type="entry name" value="HSP40/DnaJ_pept-bd"/>
</dbReference>
<dbReference type="InterPro" id="IPR001623">
    <property type="entry name" value="DnaJ_domain"/>
</dbReference>
<dbReference type="AlphaFoldDB" id="A0A1H5U4J9"/>
<dbReference type="SMART" id="SM00271">
    <property type="entry name" value="DnaJ"/>
    <property type="match status" value="1"/>
</dbReference>
<dbReference type="Gene3D" id="1.10.287.110">
    <property type="entry name" value="DnaJ domain"/>
    <property type="match status" value="1"/>
</dbReference>